<dbReference type="InterPro" id="IPR036568">
    <property type="entry name" value="GGCT-like_sf"/>
</dbReference>
<gene>
    <name evidence="2" type="ORF">CRM94_26570</name>
</gene>
<name>A0A2A7S369_BURGA</name>
<proteinExistence type="predicted"/>
<feature type="domain" description="Gamma-glutamylcyclotransferase AIG2-like" evidence="1">
    <location>
        <begin position="4"/>
        <end position="127"/>
    </location>
</feature>
<dbReference type="GO" id="GO:0016740">
    <property type="term" value="F:transferase activity"/>
    <property type="evidence" value="ECO:0007669"/>
    <property type="project" value="UniProtKB-KW"/>
</dbReference>
<evidence type="ECO:0000313" key="3">
    <source>
        <dbReference type="Proteomes" id="UP000220629"/>
    </source>
</evidence>
<reference evidence="3" key="1">
    <citation type="submission" date="2017-09" db="EMBL/GenBank/DDBJ databases">
        <title>FDA dAtabase for Regulatory Grade micrObial Sequences (FDA-ARGOS): Supporting development and validation of Infectious Disease Dx tests.</title>
        <authorList>
            <person name="Minogue T."/>
            <person name="Wolcott M."/>
            <person name="Wasieloski L."/>
            <person name="Aguilar W."/>
            <person name="Moore D."/>
            <person name="Tallon L."/>
            <person name="Sadzewicz L."/>
            <person name="Ott S."/>
            <person name="Zhao X."/>
            <person name="Nagaraj S."/>
            <person name="Vavikolanu K."/>
            <person name="Aluvathingal J."/>
            <person name="Nadendla S."/>
            <person name="Sichtig H."/>
        </authorList>
    </citation>
    <scope>NUCLEOTIDE SEQUENCE [LARGE SCALE GENOMIC DNA]</scope>
    <source>
        <strain evidence="3">FDAARGOS_390</strain>
    </source>
</reference>
<accession>A0A2A7S369</accession>
<evidence type="ECO:0000259" key="1">
    <source>
        <dbReference type="Pfam" id="PF06094"/>
    </source>
</evidence>
<dbReference type="CDD" id="cd06661">
    <property type="entry name" value="GGCT_like"/>
    <property type="match status" value="1"/>
</dbReference>
<dbReference type="EMBL" id="PDDY01000004">
    <property type="protein sequence ID" value="PEH37998.1"/>
    <property type="molecule type" value="Genomic_DNA"/>
</dbReference>
<comment type="caution">
    <text evidence="2">The sequence shown here is derived from an EMBL/GenBank/DDBJ whole genome shotgun (WGS) entry which is preliminary data.</text>
</comment>
<dbReference type="Proteomes" id="UP000220629">
    <property type="component" value="Unassembled WGS sequence"/>
</dbReference>
<dbReference type="AlphaFoldDB" id="A0A2A7S369"/>
<sequence>MRHVFVYGTLRAGEINDIGRAAARHGIGAPRLLGSATLRGRLYDFGDYPGMVPGAGEDHVHGDVYAIDERLVPVLDEIEEVYPGVDGLFLSRQVTVELAGRRYDCLYYPVGEHSVAERPRIASGDWVAHRLARQIPAELQAG</sequence>
<dbReference type="SUPFAM" id="SSF110857">
    <property type="entry name" value="Gamma-glutamyl cyclotransferase-like"/>
    <property type="match status" value="1"/>
</dbReference>
<dbReference type="Gene3D" id="3.10.490.10">
    <property type="entry name" value="Gamma-glutamyl cyclotransferase-like"/>
    <property type="match status" value="1"/>
</dbReference>
<dbReference type="InterPro" id="IPR009288">
    <property type="entry name" value="AIG2-like_dom"/>
</dbReference>
<keyword evidence="2" id="KW-0808">Transferase</keyword>
<dbReference type="RefSeq" id="WP_096748616.1">
    <property type="nucleotide sequence ID" value="NZ_CADEPO010000002.1"/>
</dbReference>
<protein>
    <submittedName>
        <fullName evidence="2">Gamma-glutamylcyclotransferase</fullName>
    </submittedName>
</protein>
<evidence type="ECO:0000313" key="2">
    <source>
        <dbReference type="EMBL" id="PEH37998.1"/>
    </source>
</evidence>
<dbReference type="Pfam" id="PF06094">
    <property type="entry name" value="GGACT"/>
    <property type="match status" value="1"/>
</dbReference>
<dbReference type="InterPro" id="IPR013024">
    <property type="entry name" value="GGCT-like"/>
</dbReference>
<organism evidence="2 3">
    <name type="scientific">Burkholderia gladioli</name>
    <name type="common">Pseudomonas marginata</name>
    <name type="synonym">Phytomonas marginata</name>
    <dbReference type="NCBI Taxonomy" id="28095"/>
    <lineage>
        <taxon>Bacteria</taxon>
        <taxon>Pseudomonadati</taxon>
        <taxon>Pseudomonadota</taxon>
        <taxon>Betaproteobacteria</taxon>
        <taxon>Burkholderiales</taxon>
        <taxon>Burkholderiaceae</taxon>
        <taxon>Burkholderia</taxon>
    </lineage>
</organism>